<reference evidence="1" key="1">
    <citation type="submission" date="2021-03" db="EMBL/GenBank/DDBJ databases">
        <title>Evolutionary innovations through gain and loss of genes in the ectomycorrhizal Boletales.</title>
        <authorList>
            <person name="Wu G."/>
            <person name="Miyauchi S."/>
            <person name="Morin E."/>
            <person name="Yang Z.-L."/>
            <person name="Xu J."/>
            <person name="Martin F.M."/>
        </authorList>
    </citation>
    <scope>NUCLEOTIDE SEQUENCE</scope>
    <source>
        <strain evidence="1">BR01</strain>
    </source>
</reference>
<dbReference type="InterPro" id="IPR032675">
    <property type="entry name" value="LRR_dom_sf"/>
</dbReference>
<accession>A0A8I2YHM8</accession>
<dbReference type="Proteomes" id="UP000683000">
    <property type="component" value="Unassembled WGS sequence"/>
</dbReference>
<evidence type="ECO:0000313" key="1">
    <source>
        <dbReference type="EMBL" id="KAG6371952.1"/>
    </source>
</evidence>
<dbReference type="OrthoDB" id="3543113at2759"/>
<dbReference type="EMBL" id="JAGFBS010000031">
    <property type="protein sequence ID" value="KAG6371952.1"/>
    <property type="molecule type" value="Genomic_DNA"/>
</dbReference>
<dbReference type="SUPFAM" id="SSF52047">
    <property type="entry name" value="RNI-like"/>
    <property type="match status" value="1"/>
</dbReference>
<evidence type="ECO:0008006" key="3">
    <source>
        <dbReference type="Google" id="ProtNLM"/>
    </source>
</evidence>
<gene>
    <name evidence="1" type="ORF">JVT61DRAFT_8966</name>
</gene>
<sequence length="550" mass="63329">MHPAFLIEEILLHIFSYCYTPFHHWPSFAPGRRHWYANVHLAALARACKTFKDPALDMIWAELDDLTPLVRCLPESSRAESLEGAYSLRKPLEQNEWDIILGYSRRVRALRCLRGSSGLDADCIRALCNPPTSVDSIFPNLHVVGLHAPSATIVPFLRHLTHPKLDKIWFDHTENLGVAIEVFVEGCPIVTDFHVSGLAHADTISGLICRWENLRSVRCYDVGLNADAVTHLSRLRKLHYMAFRVHDAVVDRIPAIRASASVLPFSALHDIYLVSDSLIPIWRIFRHFYFPEVHSLLVALYTRPTAPDLVSFFVALQEACAHRHSLDKLLLHIRDIKYKTPSEDASSYYITFNRLRPLMVFTNIKFITLDISCGTDLNERELLCLASSWPRLERFEVGKNYDWTPSSAISPGGFLQLLERCRSLRVLYFMLDTRGYTEIPQGHPWRGLTMPKDSFIHLLNSPIEEESIEALSVFFHVSPYPDFSLTTHWNNRYYQGSERPQELCDLYYERWVRARSLAHDLWEARRDLSRSLHDQSINLGSHRPDTSSLL</sequence>
<keyword evidence="2" id="KW-1185">Reference proteome</keyword>
<organism evidence="1 2">
    <name type="scientific">Boletus reticuloceps</name>
    <dbReference type="NCBI Taxonomy" id="495285"/>
    <lineage>
        <taxon>Eukaryota</taxon>
        <taxon>Fungi</taxon>
        <taxon>Dikarya</taxon>
        <taxon>Basidiomycota</taxon>
        <taxon>Agaricomycotina</taxon>
        <taxon>Agaricomycetes</taxon>
        <taxon>Agaricomycetidae</taxon>
        <taxon>Boletales</taxon>
        <taxon>Boletineae</taxon>
        <taxon>Boletaceae</taxon>
        <taxon>Boletoideae</taxon>
        <taxon>Boletus</taxon>
    </lineage>
</organism>
<proteinExistence type="predicted"/>
<comment type="caution">
    <text evidence="1">The sequence shown here is derived from an EMBL/GenBank/DDBJ whole genome shotgun (WGS) entry which is preliminary data.</text>
</comment>
<name>A0A8I2YHM8_9AGAM</name>
<evidence type="ECO:0000313" key="2">
    <source>
        <dbReference type="Proteomes" id="UP000683000"/>
    </source>
</evidence>
<dbReference type="Gene3D" id="3.80.10.10">
    <property type="entry name" value="Ribonuclease Inhibitor"/>
    <property type="match status" value="1"/>
</dbReference>
<protein>
    <recommendedName>
        <fullName evidence="3">F-box domain-containing protein</fullName>
    </recommendedName>
</protein>
<dbReference type="AlphaFoldDB" id="A0A8I2YHM8"/>